<protein>
    <submittedName>
        <fullName evidence="10">TolC family outer membrane protein</fullName>
    </submittedName>
</protein>
<dbReference type="InterPro" id="IPR051906">
    <property type="entry name" value="TolC-like"/>
</dbReference>
<dbReference type="Proteomes" id="UP001596303">
    <property type="component" value="Unassembled WGS sequence"/>
</dbReference>
<evidence type="ECO:0000256" key="6">
    <source>
        <dbReference type="ARBA" id="ARBA00023136"/>
    </source>
</evidence>
<evidence type="ECO:0000256" key="8">
    <source>
        <dbReference type="SAM" id="MobiDB-lite"/>
    </source>
</evidence>
<accession>A0ABW1SAA4</accession>
<dbReference type="Pfam" id="PF02321">
    <property type="entry name" value="OEP"/>
    <property type="match status" value="2"/>
</dbReference>
<keyword evidence="5" id="KW-0812">Transmembrane</keyword>
<keyword evidence="3" id="KW-0813">Transport</keyword>
<comment type="similarity">
    <text evidence="2">Belongs to the outer membrane factor (OMF) (TC 1.B.17) family.</text>
</comment>
<keyword evidence="6" id="KW-0472">Membrane</keyword>
<evidence type="ECO:0000313" key="10">
    <source>
        <dbReference type="EMBL" id="MFC6198308.1"/>
    </source>
</evidence>
<evidence type="ECO:0000256" key="7">
    <source>
        <dbReference type="ARBA" id="ARBA00023237"/>
    </source>
</evidence>
<keyword evidence="9" id="KW-0732">Signal</keyword>
<dbReference type="SUPFAM" id="SSF56954">
    <property type="entry name" value="Outer membrane efflux proteins (OEP)"/>
    <property type="match status" value="1"/>
</dbReference>
<feature type="chain" id="PRO_5047068632" evidence="9">
    <location>
        <begin position="20"/>
        <end position="474"/>
    </location>
</feature>
<dbReference type="NCBIfam" id="TIGR01844">
    <property type="entry name" value="type_I_sec_TolC"/>
    <property type="match status" value="1"/>
</dbReference>
<comment type="subcellular location">
    <subcellularLocation>
        <location evidence="1">Cell outer membrane</location>
    </subcellularLocation>
</comment>
<reference evidence="11" key="1">
    <citation type="journal article" date="2019" name="Int. J. Syst. Evol. Microbiol.">
        <title>The Global Catalogue of Microorganisms (GCM) 10K type strain sequencing project: providing services to taxonomists for standard genome sequencing and annotation.</title>
        <authorList>
            <consortium name="The Broad Institute Genomics Platform"/>
            <consortium name="The Broad Institute Genome Sequencing Center for Infectious Disease"/>
            <person name="Wu L."/>
            <person name="Ma J."/>
        </authorList>
    </citation>
    <scope>NUCLEOTIDE SEQUENCE [LARGE SCALE GENOMIC DNA]</scope>
    <source>
        <strain evidence="11">CGMCC-1.15741</strain>
    </source>
</reference>
<evidence type="ECO:0000256" key="4">
    <source>
        <dbReference type="ARBA" id="ARBA00022452"/>
    </source>
</evidence>
<dbReference type="PANTHER" id="PTHR30026:SF22">
    <property type="entry name" value="OUTER MEMBRANE EFFLUX PROTEIN"/>
    <property type="match status" value="1"/>
</dbReference>
<keyword evidence="7" id="KW-0998">Cell outer membrane</keyword>
<evidence type="ECO:0000256" key="1">
    <source>
        <dbReference type="ARBA" id="ARBA00004442"/>
    </source>
</evidence>
<feature type="signal peptide" evidence="9">
    <location>
        <begin position="1"/>
        <end position="19"/>
    </location>
</feature>
<feature type="region of interest" description="Disordered" evidence="8">
    <location>
        <begin position="451"/>
        <end position="474"/>
    </location>
</feature>
<evidence type="ECO:0000256" key="2">
    <source>
        <dbReference type="ARBA" id="ARBA00007613"/>
    </source>
</evidence>
<dbReference type="EMBL" id="JBHSSW010000012">
    <property type="protein sequence ID" value="MFC6198308.1"/>
    <property type="molecule type" value="Genomic_DNA"/>
</dbReference>
<name>A0ABW1SAA4_9PROT</name>
<evidence type="ECO:0000256" key="9">
    <source>
        <dbReference type="SAM" id="SignalP"/>
    </source>
</evidence>
<comment type="caution">
    <text evidence="10">The sequence shown here is derived from an EMBL/GenBank/DDBJ whole genome shotgun (WGS) entry which is preliminary data.</text>
</comment>
<evidence type="ECO:0000256" key="5">
    <source>
        <dbReference type="ARBA" id="ARBA00022692"/>
    </source>
</evidence>
<dbReference type="RefSeq" id="WP_377378417.1">
    <property type="nucleotide sequence ID" value="NZ_JBHSSW010000012.1"/>
</dbReference>
<dbReference type="PANTHER" id="PTHR30026">
    <property type="entry name" value="OUTER MEMBRANE PROTEIN TOLC"/>
    <property type="match status" value="1"/>
</dbReference>
<dbReference type="Gene3D" id="1.20.1600.10">
    <property type="entry name" value="Outer membrane efflux proteins (OEP)"/>
    <property type="match status" value="1"/>
</dbReference>
<evidence type="ECO:0000313" key="11">
    <source>
        <dbReference type="Proteomes" id="UP001596303"/>
    </source>
</evidence>
<keyword evidence="4" id="KW-1134">Transmembrane beta strand</keyword>
<evidence type="ECO:0000256" key="3">
    <source>
        <dbReference type="ARBA" id="ARBA00022448"/>
    </source>
</evidence>
<dbReference type="InterPro" id="IPR003423">
    <property type="entry name" value="OMP_efflux"/>
</dbReference>
<gene>
    <name evidence="10" type="ORF">ACFQDM_09470</name>
</gene>
<sequence length="474" mass="51555">MSKISSLFLTCALSGLAAAALPSSAMSLTEAVEKTLTTNPEILQAGENREATEFELRQARGGYLPSVGLEAGYAKRRLKSPTTGGLYRNLEPAYASATLSQTLYDGGVSQAEIRRSAARVDSAAFRVQERSEVLALETVQAYLEYLLQSEVVAISEENRTFHESFLSDIDAAIEGGALTDADRLQGLERYEAANSRLVQAQEDLDSAAIRFATLVGEPIGETSMPVSISGAIPFTLENAIAVAHLNNPSVKAGRADIDAADAAVKGARSAYLPTIGLKLSATAGEDTTGFEGDNESFEAGIVARWKLYDGGVRAANEQEKIRRASESRFGLEIAYREIEQSVRMAWSERTNQKELSETLLRQSNANDRLVSSYQEQFRVGRRSLLDVLDAQNARLNTATLAKTSEFSAMFAEYKILAAMGELTNILEGQMISQAEPYARKAFNVAETDEDKIYKRKSSEQAPLRFGLQPKAQGE</sequence>
<keyword evidence="11" id="KW-1185">Reference proteome</keyword>
<proteinExistence type="inferred from homology"/>
<dbReference type="InterPro" id="IPR010130">
    <property type="entry name" value="T1SS_OMP_TolC"/>
</dbReference>
<organism evidence="10 11">
    <name type="scientific">Ponticaulis profundi</name>
    <dbReference type="NCBI Taxonomy" id="2665222"/>
    <lineage>
        <taxon>Bacteria</taxon>
        <taxon>Pseudomonadati</taxon>
        <taxon>Pseudomonadota</taxon>
        <taxon>Alphaproteobacteria</taxon>
        <taxon>Hyphomonadales</taxon>
        <taxon>Hyphomonadaceae</taxon>
        <taxon>Ponticaulis</taxon>
    </lineage>
</organism>